<gene>
    <name evidence="1" type="ORF">FYJ50_01090</name>
</gene>
<sequence length="242" mass="29223">MVYVTGDIHGNQEKWIHYIDPILKEQDILLVTGDFGMGFWYGPEYNEEQFLDWLQTRCYTVCFIDGNHENFNLLNTYPVKKWNGGNVHFIRKNVIHLLRGEVFTVENHTYFVFGGGFSIDKKYRLQDISWWIQEMPVQKEYENAKNNLIRYKYNIDYILTHTAPNQTIYYLKIKNKIKDAGLNELELNLFLDSIYQRSYYSHWYFGHFHMDQNLWRNQTVIFNSIRNIYTNEIITQWDFCDG</sequence>
<name>A0A7X2T2T7_9FIRM</name>
<comment type="caution">
    <text evidence="1">The sequence shown here is derived from an EMBL/GenBank/DDBJ whole genome shotgun (WGS) entry which is preliminary data.</text>
</comment>
<dbReference type="SUPFAM" id="SSF56300">
    <property type="entry name" value="Metallo-dependent phosphatases"/>
    <property type="match status" value="1"/>
</dbReference>
<keyword evidence="2" id="KW-1185">Reference proteome</keyword>
<proteinExistence type="predicted"/>
<protein>
    <submittedName>
        <fullName evidence="1">Metallophosphoesterase</fullName>
    </submittedName>
</protein>
<reference evidence="1 2" key="1">
    <citation type="submission" date="2019-08" db="EMBL/GenBank/DDBJ databases">
        <title>In-depth cultivation of the pig gut microbiome towards novel bacterial diversity and tailored functional studies.</title>
        <authorList>
            <person name="Wylensek D."/>
            <person name="Hitch T.C.A."/>
            <person name="Clavel T."/>
        </authorList>
    </citation>
    <scope>NUCLEOTIDE SEQUENCE [LARGE SCALE GENOMIC DNA]</scope>
    <source>
        <strain evidence="1 2">LKV-178-WT-2G</strain>
    </source>
</reference>
<dbReference type="Proteomes" id="UP000470082">
    <property type="component" value="Unassembled WGS sequence"/>
</dbReference>
<accession>A0A7X2T2T7</accession>
<dbReference type="RefSeq" id="WP_154459193.1">
    <property type="nucleotide sequence ID" value="NZ_VUMM01000001.1"/>
</dbReference>
<dbReference type="AlphaFoldDB" id="A0A7X2T2T7"/>
<evidence type="ECO:0000313" key="1">
    <source>
        <dbReference type="EMBL" id="MSS00725.1"/>
    </source>
</evidence>
<dbReference type="CDD" id="cd00838">
    <property type="entry name" value="MPP_superfamily"/>
    <property type="match status" value="1"/>
</dbReference>
<dbReference type="Gene3D" id="3.60.21.10">
    <property type="match status" value="1"/>
</dbReference>
<dbReference type="InterPro" id="IPR029052">
    <property type="entry name" value="Metallo-depent_PP-like"/>
</dbReference>
<dbReference type="EMBL" id="VUMM01000001">
    <property type="protein sequence ID" value="MSS00725.1"/>
    <property type="molecule type" value="Genomic_DNA"/>
</dbReference>
<evidence type="ECO:0000313" key="2">
    <source>
        <dbReference type="Proteomes" id="UP000470082"/>
    </source>
</evidence>
<organism evidence="1 2">
    <name type="scientific">Floccifex porci</name>
    <dbReference type="NCBI Taxonomy" id="2606629"/>
    <lineage>
        <taxon>Bacteria</taxon>
        <taxon>Bacillati</taxon>
        <taxon>Bacillota</taxon>
        <taxon>Erysipelotrichia</taxon>
        <taxon>Erysipelotrichales</taxon>
        <taxon>Erysipelotrichaceae</taxon>
        <taxon>Floccifex</taxon>
    </lineage>
</organism>